<feature type="short sequence motif" description="Q motif" evidence="6">
    <location>
        <begin position="7"/>
        <end position="35"/>
    </location>
</feature>
<evidence type="ECO:0000256" key="2">
    <source>
        <dbReference type="ARBA" id="ARBA00022801"/>
    </source>
</evidence>
<dbReference type="InterPro" id="IPR000629">
    <property type="entry name" value="RNA-helicase_DEAD-box_CS"/>
</dbReference>
<reference evidence="11 12" key="2">
    <citation type="journal article" date="2014" name="FEMS Microbiol. Lett.">
        <title>Draft genomic DNA sequence of the facultatively methylotrophic bacterium Acidomonas methanolica type strain MB58.</title>
        <authorList>
            <person name="Higashiura N."/>
            <person name="Hadano H."/>
            <person name="Hirakawa H."/>
            <person name="Matsutani M."/>
            <person name="Takabe S."/>
            <person name="Matsushita K."/>
            <person name="Azuma Y."/>
        </authorList>
    </citation>
    <scope>NUCLEOTIDE SEQUENCE [LARGE SCALE GENOMIC DNA]</scope>
    <source>
        <strain evidence="11 12">MB58</strain>
    </source>
</reference>
<dbReference type="PANTHER" id="PTHR47959:SF1">
    <property type="entry name" value="ATP-DEPENDENT RNA HELICASE DBPA"/>
    <property type="match status" value="1"/>
</dbReference>
<dbReference type="PROSITE" id="PS51195">
    <property type="entry name" value="Q_MOTIF"/>
    <property type="match status" value="1"/>
</dbReference>
<evidence type="ECO:0000256" key="6">
    <source>
        <dbReference type="PROSITE-ProRule" id="PRU00552"/>
    </source>
</evidence>
<dbReference type="SUPFAM" id="SSF52540">
    <property type="entry name" value="P-loop containing nucleoside triphosphate hydrolases"/>
    <property type="match status" value="1"/>
</dbReference>
<evidence type="ECO:0000259" key="9">
    <source>
        <dbReference type="PROSITE" id="PS51194"/>
    </source>
</evidence>
<keyword evidence="2 7" id="KW-0378">Hydrolase</keyword>
<dbReference type="Gene3D" id="3.40.50.300">
    <property type="entry name" value="P-loop containing nucleotide triphosphate hydrolases"/>
    <property type="match status" value="2"/>
</dbReference>
<evidence type="ECO:0000256" key="3">
    <source>
        <dbReference type="ARBA" id="ARBA00022806"/>
    </source>
</evidence>
<reference evidence="12" key="1">
    <citation type="journal article" date="2014" name="FEMS Microbiol. Lett.">
        <title>Draft Genomic DNA Sequence of the Facultatively Methylotrophic Bacterium Acidomonas methanolica type strain MB58.</title>
        <authorList>
            <person name="Higashiura N."/>
            <person name="Hadano H."/>
            <person name="Hirakawa H."/>
            <person name="Matsutani M."/>
            <person name="Takabe S."/>
            <person name="Matsushita K."/>
            <person name="Azuma Y."/>
        </authorList>
    </citation>
    <scope>NUCLEOTIDE SEQUENCE [LARGE SCALE GENOMIC DNA]</scope>
    <source>
        <strain evidence="12">MB58</strain>
    </source>
</reference>
<dbReference type="InterPro" id="IPR027417">
    <property type="entry name" value="P-loop_NTPase"/>
</dbReference>
<dbReference type="Pfam" id="PF00270">
    <property type="entry name" value="DEAD"/>
    <property type="match status" value="1"/>
</dbReference>
<dbReference type="InterPro" id="IPR050079">
    <property type="entry name" value="DEAD_box_RNA_helicase"/>
</dbReference>
<evidence type="ECO:0000313" key="11">
    <source>
        <dbReference type="EMBL" id="GAJ27687.1"/>
    </source>
</evidence>
<gene>
    <name evidence="11" type="ORF">Amme_005_075</name>
</gene>
<dbReference type="SMART" id="SM00490">
    <property type="entry name" value="HELICc"/>
    <property type="match status" value="1"/>
</dbReference>
<proteinExistence type="inferred from homology"/>
<evidence type="ECO:0000256" key="1">
    <source>
        <dbReference type="ARBA" id="ARBA00022741"/>
    </source>
</evidence>
<dbReference type="RefSeq" id="WP_042055329.1">
    <property type="nucleotide sequence ID" value="NZ_BAND01000005.1"/>
</dbReference>
<dbReference type="CDD" id="cd00268">
    <property type="entry name" value="DEADc"/>
    <property type="match status" value="1"/>
</dbReference>
<dbReference type="Proteomes" id="UP000019760">
    <property type="component" value="Unassembled WGS sequence"/>
</dbReference>
<evidence type="ECO:0000256" key="5">
    <source>
        <dbReference type="ARBA" id="ARBA00038437"/>
    </source>
</evidence>
<dbReference type="PROSITE" id="PS00039">
    <property type="entry name" value="DEAD_ATP_HELICASE"/>
    <property type="match status" value="1"/>
</dbReference>
<evidence type="ECO:0000313" key="12">
    <source>
        <dbReference type="Proteomes" id="UP000019760"/>
    </source>
</evidence>
<organism evidence="11 12">
    <name type="scientific">Acidomonas methanolica NBRC 104435</name>
    <dbReference type="NCBI Taxonomy" id="1231351"/>
    <lineage>
        <taxon>Bacteria</taxon>
        <taxon>Pseudomonadati</taxon>
        <taxon>Pseudomonadota</taxon>
        <taxon>Alphaproteobacteria</taxon>
        <taxon>Acetobacterales</taxon>
        <taxon>Acetobacteraceae</taxon>
        <taxon>Acidomonas</taxon>
    </lineage>
</organism>
<dbReference type="OrthoDB" id="9805696at2"/>
<dbReference type="GO" id="GO:0005829">
    <property type="term" value="C:cytosol"/>
    <property type="evidence" value="ECO:0007669"/>
    <property type="project" value="TreeGrafter"/>
</dbReference>
<feature type="domain" description="DEAD-box RNA helicase Q" evidence="10">
    <location>
        <begin position="7"/>
        <end position="35"/>
    </location>
</feature>
<protein>
    <submittedName>
        <fullName evidence="11">RNA helicase</fullName>
    </submittedName>
</protein>
<dbReference type="PANTHER" id="PTHR47959">
    <property type="entry name" value="ATP-DEPENDENT RNA HELICASE RHLE-RELATED"/>
    <property type="match status" value="1"/>
</dbReference>
<dbReference type="InterPro" id="IPR014001">
    <property type="entry name" value="Helicase_ATP-bd"/>
</dbReference>
<dbReference type="GO" id="GO:0016787">
    <property type="term" value="F:hydrolase activity"/>
    <property type="evidence" value="ECO:0007669"/>
    <property type="project" value="UniProtKB-KW"/>
</dbReference>
<dbReference type="GO" id="GO:0005524">
    <property type="term" value="F:ATP binding"/>
    <property type="evidence" value="ECO:0007669"/>
    <property type="project" value="UniProtKB-KW"/>
</dbReference>
<dbReference type="AlphaFoldDB" id="A0A023D0Q2"/>
<evidence type="ECO:0000256" key="4">
    <source>
        <dbReference type="ARBA" id="ARBA00022840"/>
    </source>
</evidence>
<evidence type="ECO:0000259" key="8">
    <source>
        <dbReference type="PROSITE" id="PS51192"/>
    </source>
</evidence>
<dbReference type="Pfam" id="PF00271">
    <property type="entry name" value="Helicase_C"/>
    <property type="match status" value="1"/>
</dbReference>
<dbReference type="InterPro" id="IPR001650">
    <property type="entry name" value="Helicase_C-like"/>
</dbReference>
<dbReference type="EMBL" id="BAND01000005">
    <property type="protein sequence ID" value="GAJ27687.1"/>
    <property type="molecule type" value="Genomic_DNA"/>
</dbReference>
<dbReference type="InterPro" id="IPR011545">
    <property type="entry name" value="DEAD/DEAH_box_helicase_dom"/>
</dbReference>
<keyword evidence="12" id="KW-1185">Reference proteome</keyword>
<dbReference type="GO" id="GO:0003724">
    <property type="term" value="F:RNA helicase activity"/>
    <property type="evidence" value="ECO:0007669"/>
    <property type="project" value="InterPro"/>
</dbReference>
<feature type="domain" description="Helicase ATP-binding" evidence="8">
    <location>
        <begin position="38"/>
        <end position="213"/>
    </location>
</feature>
<dbReference type="GO" id="GO:0003676">
    <property type="term" value="F:nucleic acid binding"/>
    <property type="evidence" value="ECO:0007669"/>
    <property type="project" value="InterPro"/>
</dbReference>
<name>A0A023D0Q2_ACIMT</name>
<feature type="domain" description="Helicase C-terminal" evidence="9">
    <location>
        <begin position="224"/>
        <end position="386"/>
    </location>
</feature>
<keyword evidence="3 7" id="KW-0347">Helicase</keyword>
<keyword evidence="4 7" id="KW-0067">ATP-binding</keyword>
<dbReference type="CDD" id="cd18787">
    <property type="entry name" value="SF2_C_DEAD"/>
    <property type="match status" value="1"/>
</dbReference>
<dbReference type="SMART" id="SM00487">
    <property type="entry name" value="DEXDc"/>
    <property type="match status" value="1"/>
</dbReference>
<dbReference type="InterPro" id="IPR014014">
    <property type="entry name" value="RNA_helicase_DEAD_Q_motif"/>
</dbReference>
<evidence type="ECO:0000259" key="10">
    <source>
        <dbReference type="PROSITE" id="PS51195"/>
    </source>
</evidence>
<comment type="caution">
    <text evidence="11">The sequence shown here is derived from an EMBL/GenBank/DDBJ whole genome shotgun (WGS) entry which is preliminary data.</text>
</comment>
<dbReference type="PROSITE" id="PS51194">
    <property type="entry name" value="HELICASE_CTER"/>
    <property type="match status" value="1"/>
</dbReference>
<comment type="similarity">
    <text evidence="5 7">Belongs to the DEAD box helicase family.</text>
</comment>
<keyword evidence="1 7" id="KW-0547">Nucleotide-binding</keyword>
<dbReference type="PROSITE" id="PS51192">
    <property type="entry name" value="HELICASE_ATP_BIND_1"/>
    <property type="match status" value="1"/>
</dbReference>
<dbReference type="InterPro" id="IPR044742">
    <property type="entry name" value="DEAD/DEAH_RhlB"/>
</dbReference>
<accession>A0A023D0Q2</accession>
<evidence type="ECO:0000256" key="7">
    <source>
        <dbReference type="RuleBase" id="RU000492"/>
    </source>
</evidence>
<sequence length="386" mass="41345">MTASPPDDFAGFGLAAPLLAALERAGHARPTPIQSRAIPPLMAGRDVVVMSQTGSGKTAAYALPLLHRLATDSAPRRPGAPRALILAPTRELASQIAGVCRTLGRALPLRTRIACGGLPREGQIKALEEGADLLVATPGRLVELLEGGHLVLDDVGTLVLDEADRLIEGDLLVAMGRIAPYLPERRQTVLCSATQPPVLRDLAGRLLHSPERIEIEAPTVTPRRIRQRVIFTQREEKPGLVARAAGDFLHESAGRDTPGRIIAFVRTRAEAEKFAANLRRAGIPCETLHGDKTQGARSKALDAVRQGRARVLVATDLAARGLDLDSIGLIINTDVPDAPETYIHRIGRTARAGKSGAALTLCAPEERTALRRIEQQIGYRITVTDP</sequence>